<dbReference type="CDD" id="cd02440">
    <property type="entry name" value="AdoMet_MTases"/>
    <property type="match status" value="1"/>
</dbReference>
<dbReference type="PANTHER" id="PTHR43591:SF24">
    <property type="entry name" value="2-METHOXY-6-POLYPRENYL-1,4-BENZOQUINOL METHYLASE, MITOCHONDRIAL"/>
    <property type="match status" value="1"/>
</dbReference>
<dbReference type="InterPro" id="IPR029063">
    <property type="entry name" value="SAM-dependent_MTases_sf"/>
</dbReference>
<dbReference type="RefSeq" id="XP_051442674.1">
    <property type="nucleotide sequence ID" value="XM_051590680.1"/>
</dbReference>
<feature type="compositionally biased region" description="Basic residues" evidence="1">
    <location>
        <begin position="33"/>
        <end position="43"/>
    </location>
</feature>
<dbReference type="Pfam" id="PF13489">
    <property type="entry name" value="Methyltransf_23"/>
    <property type="match status" value="1"/>
</dbReference>
<dbReference type="GO" id="GO:0008168">
    <property type="term" value="F:methyltransferase activity"/>
    <property type="evidence" value="ECO:0007669"/>
    <property type="project" value="TreeGrafter"/>
</dbReference>
<sequence>MGNVNSDQKSKDETCSKGRRIPFTTRQIPKYLKPTKTKERKRAPSTSSKSKSSSKEKAVQFADLTNEKYNDDESRLPNLLMTGVSEDNSYDAAHSANFKWIKGRRFTDTQGSSYLFPVDKPEQDRQRMQAYVLKWAFGRSFLSPISSLLKKGCKVLDIGCGVGAWAIDIALDYHKTNVVGIDVADIFLLHQGTRLAPRPYSASSTSLPSDNLSSNAKSLSSASQTTSDNSEVSNIRFEECNVLNGILYPDDHFHYIHQAHMAFAYTRSQWKQVLKEAVRVLAPGGYIELVEIEFPGRRYGPKAIHVSQKALEVVSDRGFDAGVAADLQELLRCSGMTDISGSYVSMPVGDWSQEENYIGNLWRENSQIFINSAKPWLAPALGWTSQEYTSLWNAAHEEMNETKAFINVFVSWGRKPEDGSAEINWNDCTIPGWSEA</sequence>
<reference evidence="2" key="1">
    <citation type="submission" date="2021-06" db="EMBL/GenBank/DDBJ databases">
        <authorList>
            <consortium name="DOE Joint Genome Institute"/>
            <person name="Mondo S.J."/>
            <person name="Amses K.R."/>
            <person name="Simmons D.R."/>
            <person name="Longcore J.E."/>
            <person name="Seto K."/>
            <person name="Alves G.H."/>
            <person name="Bonds A.E."/>
            <person name="Quandt C.A."/>
            <person name="Davis W.J."/>
            <person name="Chang Y."/>
            <person name="Letcher P.M."/>
            <person name="Powell M.J."/>
            <person name="Kuo A."/>
            <person name="Labutti K."/>
            <person name="Pangilinan J."/>
            <person name="Andreopoulos W."/>
            <person name="Tritt A."/>
            <person name="Riley R."/>
            <person name="Hundley H."/>
            <person name="Johnson J."/>
            <person name="Lipzen A."/>
            <person name="Barry K."/>
            <person name="Berbee M.L."/>
            <person name="Buchler N.E."/>
            <person name="Grigoriev I.V."/>
            <person name="Spatafora J.W."/>
            <person name="Stajich J.E."/>
            <person name="James T.Y."/>
        </authorList>
    </citation>
    <scope>NUCLEOTIDE SEQUENCE</scope>
    <source>
        <strain evidence="2">AG</strain>
    </source>
</reference>
<comment type="caution">
    <text evidence="2">The sequence shown here is derived from an EMBL/GenBank/DDBJ whole genome shotgun (WGS) entry which is preliminary data.</text>
</comment>
<evidence type="ECO:0000313" key="3">
    <source>
        <dbReference type="Proteomes" id="UP001206595"/>
    </source>
</evidence>
<protein>
    <recommendedName>
        <fullName evidence="4">Methyltransferase type 11 domain-containing protein</fullName>
    </recommendedName>
</protein>
<evidence type="ECO:0000313" key="2">
    <source>
        <dbReference type="EMBL" id="KAI8577670.1"/>
    </source>
</evidence>
<organism evidence="2 3">
    <name type="scientific">Umbelopsis ramanniana AG</name>
    <dbReference type="NCBI Taxonomy" id="1314678"/>
    <lineage>
        <taxon>Eukaryota</taxon>
        <taxon>Fungi</taxon>
        <taxon>Fungi incertae sedis</taxon>
        <taxon>Mucoromycota</taxon>
        <taxon>Mucoromycotina</taxon>
        <taxon>Umbelopsidomycetes</taxon>
        <taxon>Umbelopsidales</taxon>
        <taxon>Umbelopsidaceae</taxon>
        <taxon>Umbelopsis</taxon>
    </lineage>
</organism>
<feature type="region of interest" description="Disordered" evidence="1">
    <location>
        <begin position="1"/>
        <end position="58"/>
    </location>
</feature>
<feature type="region of interest" description="Disordered" evidence="1">
    <location>
        <begin position="200"/>
        <end position="227"/>
    </location>
</feature>
<dbReference type="SUPFAM" id="SSF53335">
    <property type="entry name" value="S-adenosyl-L-methionine-dependent methyltransferases"/>
    <property type="match status" value="1"/>
</dbReference>
<proteinExistence type="predicted"/>
<gene>
    <name evidence="2" type="ORF">K450DRAFT_251192</name>
</gene>
<evidence type="ECO:0000256" key="1">
    <source>
        <dbReference type="SAM" id="MobiDB-lite"/>
    </source>
</evidence>
<dbReference type="GeneID" id="75916023"/>
<name>A0AAD5E7C0_UMBRA</name>
<dbReference type="EMBL" id="MU620938">
    <property type="protein sequence ID" value="KAI8577670.1"/>
    <property type="molecule type" value="Genomic_DNA"/>
</dbReference>
<accession>A0AAD5E7C0</accession>
<reference evidence="2" key="2">
    <citation type="journal article" date="2022" name="Proc. Natl. Acad. Sci. U.S.A.">
        <title>Diploid-dominant life cycles characterize the early evolution of Fungi.</title>
        <authorList>
            <person name="Amses K.R."/>
            <person name="Simmons D.R."/>
            <person name="Longcore J.E."/>
            <person name="Mondo S.J."/>
            <person name="Seto K."/>
            <person name="Jeronimo G.H."/>
            <person name="Bonds A.E."/>
            <person name="Quandt C.A."/>
            <person name="Davis W.J."/>
            <person name="Chang Y."/>
            <person name="Federici B.A."/>
            <person name="Kuo A."/>
            <person name="LaButti K."/>
            <person name="Pangilinan J."/>
            <person name="Andreopoulos W."/>
            <person name="Tritt A."/>
            <person name="Riley R."/>
            <person name="Hundley H."/>
            <person name="Johnson J."/>
            <person name="Lipzen A."/>
            <person name="Barry K."/>
            <person name="Lang B.F."/>
            <person name="Cuomo C.A."/>
            <person name="Buchler N.E."/>
            <person name="Grigoriev I.V."/>
            <person name="Spatafora J.W."/>
            <person name="Stajich J.E."/>
            <person name="James T.Y."/>
        </authorList>
    </citation>
    <scope>NUCLEOTIDE SEQUENCE</scope>
    <source>
        <strain evidence="2">AG</strain>
    </source>
</reference>
<dbReference type="Gene3D" id="3.40.50.150">
    <property type="entry name" value="Vaccinia Virus protein VP39"/>
    <property type="match status" value="1"/>
</dbReference>
<evidence type="ECO:0008006" key="4">
    <source>
        <dbReference type="Google" id="ProtNLM"/>
    </source>
</evidence>
<feature type="compositionally biased region" description="Low complexity" evidence="1">
    <location>
        <begin position="201"/>
        <end position="223"/>
    </location>
</feature>
<dbReference type="Proteomes" id="UP001206595">
    <property type="component" value="Unassembled WGS sequence"/>
</dbReference>
<dbReference type="PANTHER" id="PTHR43591">
    <property type="entry name" value="METHYLTRANSFERASE"/>
    <property type="match status" value="1"/>
</dbReference>
<dbReference type="AlphaFoldDB" id="A0AAD5E7C0"/>
<keyword evidence="3" id="KW-1185">Reference proteome</keyword>